<accession>A0A2T7SQS3</accession>
<evidence type="ECO:0000256" key="1">
    <source>
        <dbReference type="SAM" id="MobiDB-lite"/>
    </source>
</evidence>
<feature type="compositionally biased region" description="Basic and acidic residues" evidence="1">
    <location>
        <begin position="139"/>
        <end position="152"/>
    </location>
</feature>
<dbReference type="AlphaFoldDB" id="A0A2T7SQS3"/>
<keyword evidence="3" id="KW-1185">Reference proteome</keyword>
<gene>
    <name evidence="2" type="ORF">Y717_02250</name>
</gene>
<dbReference type="RefSeq" id="WP_030353301.1">
    <property type="nucleotide sequence ID" value="NZ_AZSP01000342.1"/>
</dbReference>
<dbReference type="EMBL" id="AZSP01000342">
    <property type="protein sequence ID" value="PVE05217.1"/>
    <property type="molecule type" value="Genomic_DNA"/>
</dbReference>
<dbReference type="STRING" id="1440053.GCA_000718095_04293"/>
<evidence type="ECO:0000313" key="3">
    <source>
        <dbReference type="Proteomes" id="UP000245992"/>
    </source>
</evidence>
<evidence type="ECO:0000313" key="2">
    <source>
        <dbReference type="EMBL" id="PVE05217.1"/>
    </source>
</evidence>
<dbReference type="Proteomes" id="UP000245992">
    <property type="component" value="Unassembled WGS sequence"/>
</dbReference>
<dbReference type="OrthoDB" id="4269714at2"/>
<name>A0A2T7SQS3_9ACTN</name>
<sequence length="192" mass="20583">MSGSLWAHGGTYETWAAFLTDWAAGGRSEGAGLPALRQEDFAADTWDRLRLRLTDALSARLQRCADALAAALGEAADEFSVGRALAQARSGLHPVRALATHPGLPEDLRPQLLKMVDDATRSLQHDLERAVESMVSEGGDPRRVEARRRTLRDNPLTAVTSAPPPVPAAEPAATGGWSYDPTATGRRRVTPP</sequence>
<organism evidence="2 3">
    <name type="scientific">Streptomyces scopuliridis RB72</name>
    <dbReference type="NCBI Taxonomy" id="1440053"/>
    <lineage>
        <taxon>Bacteria</taxon>
        <taxon>Bacillati</taxon>
        <taxon>Actinomycetota</taxon>
        <taxon>Actinomycetes</taxon>
        <taxon>Kitasatosporales</taxon>
        <taxon>Streptomycetaceae</taxon>
        <taxon>Streptomyces</taxon>
    </lineage>
</organism>
<proteinExistence type="predicted"/>
<feature type="region of interest" description="Disordered" evidence="1">
    <location>
        <begin position="131"/>
        <end position="192"/>
    </location>
</feature>
<reference evidence="2 3" key="1">
    <citation type="submission" date="2013-12" db="EMBL/GenBank/DDBJ databases">
        <title>Annotated genome of Streptomyces scopuliridis.</title>
        <authorList>
            <person name="Olson J.B."/>
        </authorList>
    </citation>
    <scope>NUCLEOTIDE SEQUENCE [LARGE SCALE GENOMIC DNA]</scope>
    <source>
        <strain evidence="2 3">RB72</strain>
    </source>
</reference>
<comment type="caution">
    <text evidence="2">The sequence shown here is derived from an EMBL/GenBank/DDBJ whole genome shotgun (WGS) entry which is preliminary data.</text>
</comment>
<protein>
    <submittedName>
        <fullName evidence="2">Uncharacterized protein</fullName>
    </submittedName>
</protein>